<proteinExistence type="predicted"/>
<evidence type="ECO:0000313" key="1">
    <source>
        <dbReference type="EMBL" id="CAG9954351.1"/>
    </source>
</evidence>
<accession>A0ACA9UMA2</accession>
<reference evidence="1" key="2">
    <citation type="submission" date="2021-10" db="EMBL/GenBank/DDBJ databases">
        <authorList>
            <person name="Piombo E."/>
        </authorList>
    </citation>
    <scope>NUCLEOTIDE SEQUENCE</scope>
</reference>
<evidence type="ECO:0000313" key="2">
    <source>
        <dbReference type="Proteomes" id="UP000836387"/>
    </source>
</evidence>
<keyword evidence="2" id="KW-1185">Reference proteome</keyword>
<dbReference type="Proteomes" id="UP000836387">
    <property type="component" value="Unassembled WGS sequence"/>
</dbReference>
<feature type="non-terminal residue" evidence="1">
    <location>
        <position position="54"/>
    </location>
</feature>
<gene>
    <name evidence="1" type="ORF">CRV2_00016716</name>
</gene>
<dbReference type="EMBL" id="CADEHS020000569">
    <property type="protein sequence ID" value="CAG9954351.1"/>
    <property type="molecule type" value="Genomic_DNA"/>
</dbReference>
<sequence>MGRPTRGNMYRKSSNSELWKDVKLNELMTMEHSTNNDAPSSTIRVFKLYHSIIG</sequence>
<name>A0ACA9UMA2_BIOOC</name>
<protein>
    <submittedName>
        <fullName evidence="1">Uncharacterized protein</fullName>
    </submittedName>
</protein>
<reference evidence="1" key="1">
    <citation type="submission" date="2020-04" db="EMBL/GenBank/DDBJ databases">
        <authorList>
            <person name="Broberg M."/>
        </authorList>
    </citation>
    <scope>NUCLEOTIDE SEQUENCE</scope>
</reference>
<comment type="caution">
    <text evidence="1">The sequence shown here is derived from an EMBL/GenBank/DDBJ whole genome shotgun (WGS) entry which is preliminary data.</text>
</comment>
<organism evidence="1 2">
    <name type="scientific">Clonostachys rosea f. rosea IK726</name>
    <dbReference type="NCBI Taxonomy" id="1349383"/>
    <lineage>
        <taxon>Eukaryota</taxon>
        <taxon>Fungi</taxon>
        <taxon>Dikarya</taxon>
        <taxon>Ascomycota</taxon>
        <taxon>Pezizomycotina</taxon>
        <taxon>Sordariomycetes</taxon>
        <taxon>Hypocreomycetidae</taxon>
        <taxon>Hypocreales</taxon>
        <taxon>Bionectriaceae</taxon>
        <taxon>Clonostachys</taxon>
    </lineage>
</organism>